<evidence type="ECO:0000256" key="4">
    <source>
        <dbReference type="ARBA" id="ARBA00022824"/>
    </source>
</evidence>
<comment type="subcellular location">
    <subcellularLocation>
        <location evidence="1">Endoplasmic reticulum membrane</location>
        <topology evidence="1">Single-pass type I membrane protein</topology>
    </subcellularLocation>
</comment>
<evidence type="ECO:0000256" key="5">
    <source>
        <dbReference type="ARBA" id="ARBA00022989"/>
    </source>
</evidence>
<dbReference type="PANTHER" id="PTHR12924">
    <property type="entry name" value="TRANSLOCON-ASSOCIATED PROTEIN, ALPHA SUBUNIT"/>
    <property type="match status" value="1"/>
</dbReference>
<dbReference type="GO" id="GO:0005789">
    <property type="term" value="C:endoplasmic reticulum membrane"/>
    <property type="evidence" value="ECO:0007669"/>
    <property type="project" value="UniProtKB-SubCell"/>
</dbReference>
<feature type="transmembrane region" description="Helical" evidence="8">
    <location>
        <begin position="204"/>
        <end position="233"/>
    </location>
</feature>
<dbReference type="OrthoDB" id="1926781at2759"/>
<keyword evidence="6 8" id="KW-0472">Membrane</keyword>
<feature type="signal peptide" evidence="9">
    <location>
        <begin position="1"/>
        <end position="29"/>
    </location>
</feature>
<dbReference type="EMBL" id="MKGL01000066">
    <property type="protein sequence ID" value="RNF08438.1"/>
    <property type="molecule type" value="Genomic_DNA"/>
</dbReference>
<keyword evidence="11" id="KW-1185">Reference proteome</keyword>
<evidence type="ECO:0000256" key="9">
    <source>
        <dbReference type="SAM" id="SignalP"/>
    </source>
</evidence>
<proteinExistence type="predicted"/>
<keyword evidence="4" id="KW-0256">Endoplasmic reticulum</keyword>
<gene>
    <name evidence="10" type="ORF">TraAM80_02740</name>
</gene>
<sequence>MRSLRPALLLPFLLVFVVLCLIATPAVCAAEEGQAAEAEAGLNDVASTNRADTDDDDDDEKSAGNDAGSYPLASARVIFPDKPMQLLPTLPAGSKANALVAYRNSQPEHQHTVVLIVGYLTSVKAYNQVIQNFSVVRHARIVQPGDTTSFQYSFTPDPLLEPTDYNLILGLYFHDNVTNNTYFVTVFNDTVSVDESLETDPRTILTYLTLLCLFGGAAYFLALKLGFVAFLRAKRAGGSSGRRVEVGTKGEGYDPDYISSEHYKYKEALLQRNSSLSPSKKKKK</sequence>
<dbReference type="GeneID" id="40326673"/>
<evidence type="ECO:0000256" key="6">
    <source>
        <dbReference type="ARBA" id="ARBA00023136"/>
    </source>
</evidence>
<dbReference type="OMA" id="HMEMGTG"/>
<dbReference type="Pfam" id="PF03896">
    <property type="entry name" value="TRAP_alpha"/>
    <property type="match status" value="1"/>
</dbReference>
<keyword evidence="3 9" id="KW-0732">Signal</keyword>
<evidence type="ECO:0000256" key="7">
    <source>
        <dbReference type="SAM" id="MobiDB-lite"/>
    </source>
</evidence>
<evidence type="ECO:0000313" key="10">
    <source>
        <dbReference type="EMBL" id="RNF08438.1"/>
    </source>
</evidence>
<accession>A0A3R7KKR8</accession>
<organism evidence="10 11">
    <name type="scientific">Trypanosoma rangeli</name>
    <dbReference type="NCBI Taxonomy" id="5698"/>
    <lineage>
        <taxon>Eukaryota</taxon>
        <taxon>Discoba</taxon>
        <taxon>Euglenozoa</taxon>
        <taxon>Kinetoplastea</taxon>
        <taxon>Metakinetoplastina</taxon>
        <taxon>Trypanosomatida</taxon>
        <taxon>Trypanosomatidae</taxon>
        <taxon>Trypanosoma</taxon>
        <taxon>Herpetosoma</taxon>
    </lineage>
</organism>
<evidence type="ECO:0000256" key="3">
    <source>
        <dbReference type="ARBA" id="ARBA00022729"/>
    </source>
</evidence>
<evidence type="ECO:0000313" key="11">
    <source>
        <dbReference type="Proteomes" id="UP000283634"/>
    </source>
</evidence>
<feature type="region of interest" description="Disordered" evidence="7">
    <location>
        <begin position="39"/>
        <end position="69"/>
    </location>
</feature>
<protein>
    <submittedName>
        <fullName evidence="10">Translocon-associated protein subunit alpha</fullName>
    </submittedName>
</protein>
<name>A0A3R7KKR8_TRYRA</name>
<dbReference type="PANTHER" id="PTHR12924:SF0">
    <property type="entry name" value="TRANSLOCON-ASSOCIATED PROTEIN SUBUNIT ALPHA"/>
    <property type="match status" value="1"/>
</dbReference>
<comment type="caution">
    <text evidence="10">The sequence shown here is derived from an EMBL/GenBank/DDBJ whole genome shotgun (WGS) entry which is preliminary data.</text>
</comment>
<keyword evidence="2 8" id="KW-0812">Transmembrane</keyword>
<dbReference type="VEuPathDB" id="TriTrypDB:TRSC58_04248"/>
<keyword evidence="5 8" id="KW-1133">Transmembrane helix</keyword>
<evidence type="ECO:0000256" key="2">
    <source>
        <dbReference type="ARBA" id="ARBA00022692"/>
    </source>
</evidence>
<dbReference type="RefSeq" id="XP_029240394.1">
    <property type="nucleotide sequence ID" value="XM_029379732.1"/>
</dbReference>
<dbReference type="InterPro" id="IPR005595">
    <property type="entry name" value="TRAP_alpha"/>
</dbReference>
<evidence type="ECO:0000256" key="8">
    <source>
        <dbReference type="SAM" id="Phobius"/>
    </source>
</evidence>
<dbReference type="AlphaFoldDB" id="A0A3R7KKR8"/>
<dbReference type="Proteomes" id="UP000283634">
    <property type="component" value="Unassembled WGS sequence"/>
</dbReference>
<reference evidence="10 11" key="1">
    <citation type="journal article" date="2018" name="BMC Genomics">
        <title>Genomic comparison of Trypanosoma conorhini and Trypanosoma rangeli to Trypanosoma cruzi strains of high and low virulence.</title>
        <authorList>
            <person name="Bradwell K.R."/>
            <person name="Koparde V.N."/>
            <person name="Matveyev A.V."/>
            <person name="Serrano M.G."/>
            <person name="Alves J.M."/>
            <person name="Parikh H."/>
            <person name="Huang B."/>
            <person name="Lee V."/>
            <person name="Espinosa-Alvarez O."/>
            <person name="Ortiz P.A."/>
            <person name="Costa-Martins A.G."/>
            <person name="Teixeira M.M."/>
            <person name="Buck G.A."/>
        </authorList>
    </citation>
    <scope>NUCLEOTIDE SEQUENCE [LARGE SCALE GENOMIC DNA]</scope>
    <source>
        <strain evidence="10 11">AM80</strain>
    </source>
</reference>
<evidence type="ECO:0000256" key="1">
    <source>
        <dbReference type="ARBA" id="ARBA00004115"/>
    </source>
</evidence>
<feature type="chain" id="PRO_5018697255" evidence="9">
    <location>
        <begin position="30"/>
        <end position="284"/>
    </location>
</feature>